<dbReference type="Gene3D" id="1.10.287.470">
    <property type="entry name" value="Helix hairpin bin"/>
    <property type="match status" value="2"/>
</dbReference>
<sequence>MTKITHVVEHDVYTTVEETSPEEDKSVKRKRIQLFGALAAGVALIGLGAYAYDVLVGSRHVTTDNAYVGADVAQVTSQIAAPVSAVLIEDTQHVRRGDILVRLDDTDAKIAVARAEADLARAKRQVRGLEATDHGLLAQVGARAAAEARVNAEAAAAKATLEKARIDLDRRKSLVQTGAVSGDELTAVRNAYDNAEAGFRAAQAAQTEAAAARDAAIGNRDANRALIAGTTLDDNPEVLAARTALDQARVDLKRTIIRAPIDGVVSKRQVQVGQRVQPGAMLMVVVPVQSAYVDANFKEVELANVRPGQPAELTSDLYGDKIVYHGHVAGFSGGTGAAFSIVSAQNATGNWIKVVQRLPVRIKLDPKELAAHPLRVGLSMNVDVNVSR</sequence>
<evidence type="ECO:0000259" key="3">
    <source>
        <dbReference type="Pfam" id="PF25885"/>
    </source>
</evidence>
<organism evidence="5 6">
    <name type="scientific">Novosphingobium album</name>
    <name type="common">ex Hu et al. 2023</name>
    <dbReference type="NCBI Taxonomy" id="2930093"/>
    <lineage>
        <taxon>Bacteria</taxon>
        <taxon>Pseudomonadati</taxon>
        <taxon>Pseudomonadota</taxon>
        <taxon>Alphaproteobacteria</taxon>
        <taxon>Sphingomonadales</taxon>
        <taxon>Sphingomonadaceae</taxon>
        <taxon>Novosphingobium</taxon>
    </lineage>
</organism>
<evidence type="ECO:0000256" key="1">
    <source>
        <dbReference type="ARBA" id="ARBA00004196"/>
    </source>
</evidence>
<dbReference type="PANTHER" id="PTHR30386">
    <property type="entry name" value="MEMBRANE FUSION SUBUNIT OF EMRAB-TOLC MULTIDRUG EFFLUX PUMP"/>
    <property type="match status" value="1"/>
</dbReference>
<comment type="caution">
    <text evidence="5">The sequence shown here is derived from an EMBL/GenBank/DDBJ whole genome shotgun (WGS) entry which is preliminary data.</text>
</comment>
<keyword evidence="6" id="KW-1185">Reference proteome</keyword>
<protein>
    <submittedName>
        <fullName evidence="5">HlyD family efflux transporter periplasmic adaptor subunit</fullName>
    </submittedName>
</protein>
<evidence type="ECO:0000259" key="4">
    <source>
        <dbReference type="Pfam" id="PF25963"/>
    </source>
</evidence>
<evidence type="ECO:0000256" key="2">
    <source>
        <dbReference type="SAM" id="Phobius"/>
    </source>
</evidence>
<evidence type="ECO:0000313" key="5">
    <source>
        <dbReference type="EMBL" id="MCJ2180944.1"/>
    </source>
</evidence>
<dbReference type="EMBL" id="JALHLE010000048">
    <property type="protein sequence ID" value="MCJ2180944.1"/>
    <property type="molecule type" value="Genomic_DNA"/>
</dbReference>
<evidence type="ECO:0000313" key="6">
    <source>
        <dbReference type="Proteomes" id="UP001162880"/>
    </source>
</evidence>
<dbReference type="SUPFAM" id="SSF111369">
    <property type="entry name" value="HlyD-like secretion proteins"/>
    <property type="match status" value="2"/>
</dbReference>
<gene>
    <name evidence="5" type="ORF">MTR64_20430</name>
</gene>
<dbReference type="PANTHER" id="PTHR30386:SF19">
    <property type="entry name" value="MULTIDRUG EXPORT PROTEIN EMRA-RELATED"/>
    <property type="match status" value="1"/>
</dbReference>
<feature type="transmembrane region" description="Helical" evidence="2">
    <location>
        <begin position="34"/>
        <end position="52"/>
    </location>
</feature>
<feature type="domain" description="Multidrug export protein EmrA/FarA alpha-helical hairpin" evidence="3">
    <location>
        <begin position="106"/>
        <end position="255"/>
    </location>
</feature>
<dbReference type="InterPro" id="IPR050739">
    <property type="entry name" value="MFP"/>
</dbReference>
<dbReference type="PRINTS" id="PR01490">
    <property type="entry name" value="RTXTOXIND"/>
</dbReference>
<dbReference type="Proteomes" id="UP001162880">
    <property type="component" value="Unassembled WGS sequence"/>
</dbReference>
<feature type="domain" description="p-hydroxybenzoic acid efflux pump subunit AaeA-like beta-barrel" evidence="4">
    <location>
        <begin position="291"/>
        <end position="380"/>
    </location>
</feature>
<dbReference type="RefSeq" id="WP_243996392.1">
    <property type="nucleotide sequence ID" value="NZ_JALHLE010000048.1"/>
</dbReference>
<reference evidence="5" key="1">
    <citation type="submission" date="2022-03" db="EMBL/GenBank/DDBJ databases">
        <title>Identification of a novel bacterium isolated from mangrove sediments.</title>
        <authorList>
            <person name="Pan X."/>
        </authorList>
    </citation>
    <scope>NUCLEOTIDE SEQUENCE</scope>
    <source>
        <strain evidence="5">B2580</strain>
    </source>
</reference>
<proteinExistence type="predicted"/>
<dbReference type="Pfam" id="PF25885">
    <property type="entry name" value="HH_EMRA"/>
    <property type="match status" value="1"/>
</dbReference>
<name>A0ABT0B7Z2_9SPHN</name>
<keyword evidence="2" id="KW-0812">Transmembrane</keyword>
<dbReference type="Pfam" id="PF25963">
    <property type="entry name" value="Beta-barrel_AAEA"/>
    <property type="match status" value="1"/>
</dbReference>
<accession>A0ABT0B7Z2</accession>
<keyword evidence="2" id="KW-0472">Membrane</keyword>
<dbReference type="InterPro" id="IPR058634">
    <property type="entry name" value="AaeA-lik-b-barrel"/>
</dbReference>
<keyword evidence="2" id="KW-1133">Transmembrane helix</keyword>
<comment type="subcellular location">
    <subcellularLocation>
        <location evidence="1">Cell envelope</location>
    </subcellularLocation>
</comment>
<dbReference type="Gene3D" id="2.40.30.170">
    <property type="match status" value="1"/>
</dbReference>
<dbReference type="InterPro" id="IPR058633">
    <property type="entry name" value="EmrA/FarA_HH"/>
</dbReference>
<dbReference type="Gene3D" id="2.40.50.100">
    <property type="match status" value="1"/>
</dbReference>